<dbReference type="InterPro" id="IPR026444">
    <property type="entry name" value="Secre_tail"/>
</dbReference>
<evidence type="ECO:0000259" key="3">
    <source>
        <dbReference type="Pfam" id="PF23759"/>
    </source>
</evidence>
<feature type="domain" description="Secretion system C-terminal sorting" evidence="2">
    <location>
        <begin position="476"/>
        <end position="544"/>
    </location>
</feature>
<dbReference type="Pfam" id="PF18962">
    <property type="entry name" value="Por_Secre_tail"/>
    <property type="match status" value="1"/>
</dbReference>
<dbReference type="NCBIfam" id="TIGR04183">
    <property type="entry name" value="Por_Secre_tail"/>
    <property type="match status" value="1"/>
</dbReference>
<dbReference type="Pfam" id="PF23759">
    <property type="entry name" value="GBD_T9SS_assoc"/>
    <property type="match status" value="1"/>
</dbReference>
<evidence type="ECO:0000256" key="1">
    <source>
        <dbReference type="SAM" id="SignalP"/>
    </source>
</evidence>
<accession>A0A2P8CZA8</accession>
<comment type="caution">
    <text evidence="4">The sequence shown here is derived from an EMBL/GenBank/DDBJ whole genome shotgun (WGS) entry which is preliminary data.</text>
</comment>
<feature type="chain" id="PRO_5015126322" evidence="1">
    <location>
        <begin position="28"/>
        <end position="547"/>
    </location>
</feature>
<protein>
    <submittedName>
        <fullName evidence="4">Putative secreted protein (Por secretion system target)</fullName>
    </submittedName>
</protein>
<reference evidence="4 5" key="1">
    <citation type="submission" date="2018-03" db="EMBL/GenBank/DDBJ databases">
        <title>Genomic Encyclopedia of Type Strains, Phase III (KMG-III): the genomes of soil and plant-associated and newly described type strains.</title>
        <authorList>
            <person name="Whitman W."/>
        </authorList>
    </citation>
    <scope>NUCLEOTIDE SEQUENCE [LARGE SCALE GENOMIC DNA]</scope>
    <source>
        <strain evidence="4 5">CGMCC 1.12700</strain>
    </source>
</reference>
<dbReference type="Gene3D" id="2.60.120.380">
    <property type="match status" value="1"/>
</dbReference>
<sequence>MKSTITRKIATAVTLLSLSAFSGTAQAQCLNAPTYGQYPSNTFIPTCAGTTASIATDCYAGEYSVVNVTSGVSYTFSSSINTDYLTIGDETGTTAFTSSVTPLVWTATVSGNVRFYTHTNATCGTQNTSRARRVQCTSSVPLPGCTTNTYPANGATGINLNPSPTFSWNPSPGASGYRFYIGGTAATATAIGIVSTPYITVLGAAPNTTYFWYVVPFNASGNATGCISSATSFTTGTVTNDDCAGAIAVSTVSGVQTADANYATQSLAGCVGTTANDVWYKVTTDFPGNFTISALAGGTGNAVLQVFSGTCGSLTSLQCVNAAGAGAIETYTVTGAAANATYYFRLYEFAGLKTTYNFVVSGSALPVTMDKLQGKVTDRGLAQLSWKTHSEQKNKGFEIQRSADGIDFRTVGFVHSKAPQGSSLEVLNYSFTDAELVTGAAYYRLVQTDIDGATEMSNTVRLSLKGMGGSEVVAIPNPVKDKVSIRINGERGASAMVQITDLSGKVVRQLQISANETQVDMSSVANGIYLLKYTDANHTQTMKITKQ</sequence>
<dbReference type="Gene3D" id="2.60.40.10">
    <property type="entry name" value="Immunoglobulins"/>
    <property type="match status" value="1"/>
</dbReference>
<dbReference type="AlphaFoldDB" id="A0A2P8CZA8"/>
<keyword evidence="1" id="KW-0732">Signal</keyword>
<gene>
    <name evidence="4" type="ORF">B0I18_10829</name>
</gene>
<feature type="signal peptide" evidence="1">
    <location>
        <begin position="1"/>
        <end position="27"/>
    </location>
</feature>
<keyword evidence="5" id="KW-1185">Reference proteome</keyword>
<evidence type="ECO:0000259" key="2">
    <source>
        <dbReference type="Pfam" id="PF18962"/>
    </source>
</evidence>
<feature type="domain" description="T9SS-like galactose binding" evidence="3">
    <location>
        <begin position="239"/>
        <end position="358"/>
    </location>
</feature>
<dbReference type="InterPro" id="IPR013783">
    <property type="entry name" value="Ig-like_fold"/>
</dbReference>
<dbReference type="OrthoDB" id="663485at2"/>
<name>A0A2P8CZA8_9BACT</name>
<dbReference type="Proteomes" id="UP000240572">
    <property type="component" value="Unassembled WGS sequence"/>
</dbReference>
<evidence type="ECO:0000313" key="5">
    <source>
        <dbReference type="Proteomes" id="UP000240572"/>
    </source>
</evidence>
<proteinExistence type="predicted"/>
<dbReference type="RefSeq" id="WP_146146799.1">
    <property type="nucleotide sequence ID" value="NZ_PYGD01000008.1"/>
</dbReference>
<dbReference type="EMBL" id="PYGD01000008">
    <property type="protein sequence ID" value="PSK90301.1"/>
    <property type="molecule type" value="Genomic_DNA"/>
</dbReference>
<organism evidence="4 5">
    <name type="scientific">Taibaiella chishuiensis</name>
    <dbReference type="NCBI Taxonomy" id="1434707"/>
    <lineage>
        <taxon>Bacteria</taxon>
        <taxon>Pseudomonadati</taxon>
        <taxon>Bacteroidota</taxon>
        <taxon>Chitinophagia</taxon>
        <taxon>Chitinophagales</taxon>
        <taxon>Chitinophagaceae</taxon>
        <taxon>Taibaiella</taxon>
    </lineage>
</organism>
<dbReference type="InterPro" id="IPR056600">
    <property type="entry name" value="GBD_T9SS_assoc"/>
</dbReference>
<evidence type="ECO:0000313" key="4">
    <source>
        <dbReference type="EMBL" id="PSK90301.1"/>
    </source>
</evidence>